<feature type="non-terminal residue" evidence="1">
    <location>
        <position position="1"/>
    </location>
</feature>
<dbReference type="AlphaFoldDB" id="A0A8I0L5W5"/>
<feature type="non-terminal residue" evidence="1">
    <location>
        <position position="84"/>
    </location>
</feature>
<gene>
    <name evidence="1" type="ORF">GUH15_31610</name>
</gene>
<proteinExistence type="predicted"/>
<comment type="caution">
    <text evidence="1">The sequence shown here is derived from an EMBL/GenBank/DDBJ whole genome shotgun (WGS) entry which is preliminary data.</text>
</comment>
<dbReference type="Proteomes" id="UP000653002">
    <property type="component" value="Unassembled WGS sequence"/>
</dbReference>
<reference evidence="1" key="1">
    <citation type="submission" date="2020-01" db="EMBL/GenBank/DDBJ databases">
        <authorList>
            <person name="Richard D."/>
        </authorList>
    </citation>
    <scope>NUCLEOTIDE SEQUENCE</scope>
    <source>
        <strain evidence="1">JP541</strain>
    </source>
</reference>
<evidence type="ECO:0000313" key="2">
    <source>
        <dbReference type="Proteomes" id="UP000653002"/>
    </source>
</evidence>
<dbReference type="EMBL" id="JAABFR010002689">
    <property type="protein sequence ID" value="MBD4340510.1"/>
    <property type="molecule type" value="Genomic_DNA"/>
</dbReference>
<evidence type="ECO:0000313" key="1">
    <source>
        <dbReference type="EMBL" id="MBD4340510.1"/>
    </source>
</evidence>
<organism evidence="1 2">
    <name type="scientific">Xanthomonas citri pv. citri</name>
    <dbReference type="NCBI Taxonomy" id="611301"/>
    <lineage>
        <taxon>Bacteria</taxon>
        <taxon>Pseudomonadati</taxon>
        <taxon>Pseudomonadota</taxon>
        <taxon>Gammaproteobacteria</taxon>
        <taxon>Lysobacterales</taxon>
        <taxon>Lysobacteraceae</taxon>
        <taxon>Xanthomonas</taxon>
    </lineage>
</organism>
<accession>A0A8I0L5W5</accession>
<name>A0A8I0L5W5_XANCI</name>
<sequence>NINFTADAWAKQSRLIDDFTSEVAWHGLMRQLSPTEYEIYDILVYPQQVTGVTVETDQDKYNDWLLSQPDETFNNIRYQAHSHV</sequence>
<protein>
    <submittedName>
        <fullName evidence="1">Uncharacterized protein</fullName>
    </submittedName>
</protein>